<organism evidence="3 4">
    <name type="scientific">Parnassius mnemosyne</name>
    <name type="common">clouded apollo</name>
    <dbReference type="NCBI Taxonomy" id="213953"/>
    <lineage>
        <taxon>Eukaryota</taxon>
        <taxon>Metazoa</taxon>
        <taxon>Ecdysozoa</taxon>
        <taxon>Arthropoda</taxon>
        <taxon>Hexapoda</taxon>
        <taxon>Insecta</taxon>
        <taxon>Pterygota</taxon>
        <taxon>Neoptera</taxon>
        <taxon>Endopterygota</taxon>
        <taxon>Lepidoptera</taxon>
        <taxon>Glossata</taxon>
        <taxon>Ditrysia</taxon>
        <taxon>Papilionoidea</taxon>
        <taxon>Papilionidae</taxon>
        <taxon>Parnassiinae</taxon>
        <taxon>Parnassini</taxon>
        <taxon>Parnassius</taxon>
        <taxon>Driopa</taxon>
    </lineage>
</organism>
<keyword evidence="4" id="KW-1185">Reference proteome</keyword>
<keyword evidence="1" id="KW-0472">Membrane</keyword>
<keyword evidence="1" id="KW-1133">Transmembrane helix</keyword>
<dbReference type="AlphaFoldDB" id="A0AAV1M2K9"/>
<gene>
    <name evidence="3" type="ORF">PARMNEM_LOCUS18865</name>
</gene>
<protein>
    <recommendedName>
        <fullName evidence="2">Tc1-like transposase DDE domain-containing protein</fullName>
    </recommendedName>
</protein>
<sequence>MVKATLMDIVRQHKHEHCDKYAVDEMAAERGVTVLRLPPYQCELNPIELIWAQVKEYVARNNKTFKMKDIKKLFEERLNEVTAEKCSSCVAHIIKEEDKMFILDHMIDSVSNKFIINLLTVTVMILYLMTMNKKM</sequence>
<dbReference type="Pfam" id="PF13358">
    <property type="entry name" value="DDE_3"/>
    <property type="match status" value="1"/>
</dbReference>
<evidence type="ECO:0000259" key="2">
    <source>
        <dbReference type="Pfam" id="PF13358"/>
    </source>
</evidence>
<evidence type="ECO:0000256" key="1">
    <source>
        <dbReference type="SAM" id="Phobius"/>
    </source>
</evidence>
<dbReference type="PANTHER" id="PTHR33939:SF1">
    <property type="entry name" value="DUF4371 DOMAIN-CONTAINING PROTEIN"/>
    <property type="match status" value="1"/>
</dbReference>
<feature type="domain" description="Tc1-like transposase DDE" evidence="2">
    <location>
        <begin position="7"/>
        <end position="65"/>
    </location>
</feature>
<evidence type="ECO:0000313" key="4">
    <source>
        <dbReference type="Proteomes" id="UP001314205"/>
    </source>
</evidence>
<dbReference type="Gene3D" id="3.30.420.10">
    <property type="entry name" value="Ribonuclease H-like superfamily/Ribonuclease H"/>
    <property type="match status" value="1"/>
</dbReference>
<evidence type="ECO:0000313" key="3">
    <source>
        <dbReference type="EMBL" id="CAK1600061.1"/>
    </source>
</evidence>
<comment type="caution">
    <text evidence="3">The sequence shown here is derived from an EMBL/GenBank/DDBJ whole genome shotgun (WGS) entry which is preliminary data.</text>
</comment>
<dbReference type="PANTHER" id="PTHR33939">
    <property type="entry name" value="PROTEIN CBG22215"/>
    <property type="match status" value="1"/>
</dbReference>
<reference evidence="3 4" key="1">
    <citation type="submission" date="2023-11" db="EMBL/GenBank/DDBJ databases">
        <authorList>
            <person name="Hedman E."/>
            <person name="Englund M."/>
            <person name="Stromberg M."/>
            <person name="Nyberg Akerstrom W."/>
            <person name="Nylinder S."/>
            <person name="Jareborg N."/>
            <person name="Kallberg Y."/>
            <person name="Kronander E."/>
        </authorList>
    </citation>
    <scope>NUCLEOTIDE SEQUENCE [LARGE SCALE GENOMIC DNA]</scope>
</reference>
<proteinExistence type="predicted"/>
<feature type="transmembrane region" description="Helical" evidence="1">
    <location>
        <begin position="114"/>
        <end position="130"/>
    </location>
</feature>
<dbReference type="EMBL" id="CAVLGL010000115">
    <property type="protein sequence ID" value="CAK1600061.1"/>
    <property type="molecule type" value="Genomic_DNA"/>
</dbReference>
<dbReference type="GO" id="GO:0003676">
    <property type="term" value="F:nucleic acid binding"/>
    <property type="evidence" value="ECO:0007669"/>
    <property type="project" value="InterPro"/>
</dbReference>
<dbReference type="InterPro" id="IPR038717">
    <property type="entry name" value="Tc1-like_DDE_dom"/>
</dbReference>
<name>A0AAV1M2K9_9NEOP</name>
<dbReference type="Proteomes" id="UP001314205">
    <property type="component" value="Unassembled WGS sequence"/>
</dbReference>
<accession>A0AAV1M2K9</accession>
<keyword evidence="1" id="KW-0812">Transmembrane</keyword>
<dbReference type="InterPro" id="IPR036397">
    <property type="entry name" value="RNaseH_sf"/>
</dbReference>